<dbReference type="EMBL" id="VJMJ01000045">
    <property type="protein sequence ID" value="KAF0740732.1"/>
    <property type="molecule type" value="Genomic_DNA"/>
</dbReference>
<accession>A0A6G0XK30</accession>
<keyword evidence="2" id="KW-1185">Reference proteome</keyword>
<organism evidence="1 2">
    <name type="scientific">Aphanomyces euteiches</name>
    <dbReference type="NCBI Taxonomy" id="100861"/>
    <lineage>
        <taxon>Eukaryota</taxon>
        <taxon>Sar</taxon>
        <taxon>Stramenopiles</taxon>
        <taxon>Oomycota</taxon>
        <taxon>Saprolegniomycetes</taxon>
        <taxon>Saprolegniales</taxon>
        <taxon>Verrucalvaceae</taxon>
        <taxon>Aphanomyces</taxon>
    </lineage>
</organism>
<proteinExistence type="predicted"/>
<evidence type="ECO:0000313" key="2">
    <source>
        <dbReference type="Proteomes" id="UP000481153"/>
    </source>
</evidence>
<gene>
    <name evidence="1" type="ORF">Ae201684_003864</name>
</gene>
<dbReference type="Proteomes" id="UP000481153">
    <property type="component" value="Unassembled WGS sequence"/>
</dbReference>
<comment type="caution">
    <text evidence="1">The sequence shown here is derived from an EMBL/GenBank/DDBJ whole genome shotgun (WGS) entry which is preliminary data.</text>
</comment>
<dbReference type="AlphaFoldDB" id="A0A6G0XK30"/>
<protein>
    <submittedName>
        <fullName evidence="1">Uncharacterized protein</fullName>
    </submittedName>
</protein>
<evidence type="ECO:0000313" key="1">
    <source>
        <dbReference type="EMBL" id="KAF0740732.1"/>
    </source>
</evidence>
<sequence length="89" mass="9914">MPLRVHSSVVAKIPMVVFASSPVPSTRCSRDVALFPLSVVSQFLLWNTIKPRMQGKKLSKIAEEQLQDIGSQRMDLKLLREVDHVGVDG</sequence>
<name>A0A6G0XK30_9STRA</name>
<reference evidence="1 2" key="1">
    <citation type="submission" date="2019-07" db="EMBL/GenBank/DDBJ databases">
        <title>Genomics analysis of Aphanomyces spp. identifies a new class of oomycete effector associated with host adaptation.</title>
        <authorList>
            <person name="Gaulin E."/>
        </authorList>
    </citation>
    <scope>NUCLEOTIDE SEQUENCE [LARGE SCALE GENOMIC DNA]</scope>
    <source>
        <strain evidence="1 2">ATCC 201684</strain>
    </source>
</reference>